<sequence length="713" mass="83037">MSNEEERRIQKEIAKIEQFLLQLGAPERERKNLLRTVFSNDDLPSDDPSLFLRAFNSYKEREEPEPADFEHERIFPYPEDQELHEAIHNLPLIDRTVWVLTNFHSQDHSSIAKIIKESRESVAERQEEARKKLHNLLTDGENGLSEAQLEKSMNFLIAAYAKLEMTETIETIKASDSEELIEKEQKHEPIAASRFKWAGPASVGLIFLLISLAFMLPAFEPGTGTENEAQEEEKEEEPELTRIPEEEIVELEEKLAEKLESLGNKTGLSEEELDQISYVHHINSVITEARAVNEKDEYDEYESDFVHHFGGYKEYITNELKTPMEFLEEEIANIDKIDYGPDSFSFSDMIVSSLLYRSIGFENMYSKKLTMLHHDYAKKNGADLNPSSTSVPEDITLLQEKIKENGFDYAYNAEAQRFDVFLGRVLVHEKLELLDPVYQTYLKERPELPYVINDELQMPFEDVPEELTKVEDLLIEVKNAQDAEGTPWLFDELAMEHEKLLTHFVYGYEKNANFEDGRLKEEVQKAWEKMIQPEKLEKYESAAVIKEQYDELAKRDFKQPEKWNQSNRIFDLSYTQQQNNLQVQPALIPLEGGRRTAFKEYQKNHDLALLKDLTPEEIALFYFQAIESEDPETVYSLLANTQERPTKDEFFEMATPEKLAAIDVDTILYQVSYFEDDDQHTLFFESVNGNTWLVDLASQNGINKIVYNRYDFY</sequence>
<accession>A0A0C2VHX4</accession>
<feature type="region of interest" description="Disordered" evidence="1">
    <location>
        <begin position="222"/>
        <end position="241"/>
    </location>
</feature>
<evidence type="ECO:0000313" key="3">
    <source>
        <dbReference type="EMBL" id="KIL44096.1"/>
    </source>
</evidence>
<comment type="caution">
    <text evidence="3">The sequence shown here is derived from an EMBL/GenBank/DDBJ whole genome shotgun (WGS) entry which is preliminary data.</text>
</comment>
<keyword evidence="2" id="KW-0812">Transmembrane</keyword>
<dbReference type="InterPro" id="IPR013324">
    <property type="entry name" value="RNA_pol_sigma_r3/r4-like"/>
</dbReference>
<dbReference type="SUPFAM" id="SSF88659">
    <property type="entry name" value="Sigma3 and sigma4 domains of RNA polymerase sigma factors"/>
    <property type="match status" value="1"/>
</dbReference>
<dbReference type="OrthoDB" id="2725889at2"/>
<keyword evidence="2" id="KW-1133">Transmembrane helix</keyword>
<dbReference type="Gene3D" id="1.10.10.10">
    <property type="entry name" value="Winged helix-like DNA-binding domain superfamily/Winged helix DNA-binding domain"/>
    <property type="match status" value="1"/>
</dbReference>
<feature type="transmembrane region" description="Helical" evidence="2">
    <location>
        <begin position="197"/>
        <end position="219"/>
    </location>
</feature>
<dbReference type="Proteomes" id="UP000031972">
    <property type="component" value="Unassembled WGS sequence"/>
</dbReference>
<dbReference type="PATRIC" id="fig|220754.4.peg.3168"/>
<organism evidence="3 4">
    <name type="scientific">Jeotgalibacillus campisalis</name>
    <dbReference type="NCBI Taxonomy" id="220754"/>
    <lineage>
        <taxon>Bacteria</taxon>
        <taxon>Bacillati</taxon>
        <taxon>Bacillota</taxon>
        <taxon>Bacilli</taxon>
        <taxon>Bacillales</taxon>
        <taxon>Caryophanaceae</taxon>
        <taxon>Jeotgalibacillus</taxon>
    </lineage>
</organism>
<keyword evidence="4" id="KW-1185">Reference proteome</keyword>
<dbReference type="EMBL" id="JXRR01000020">
    <property type="protein sequence ID" value="KIL44096.1"/>
    <property type="molecule type" value="Genomic_DNA"/>
</dbReference>
<dbReference type="RefSeq" id="WP_041060633.1">
    <property type="nucleotide sequence ID" value="NZ_JXRR01000020.1"/>
</dbReference>
<evidence type="ECO:0000256" key="2">
    <source>
        <dbReference type="SAM" id="Phobius"/>
    </source>
</evidence>
<dbReference type="InterPro" id="IPR036388">
    <property type="entry name" value="WH-like_DNA-bd_sf"/>
</dbReference>
<reference evidence="3 4" key="1">
    <citation type="submission" date="2015-01" db="EMBL/GenBank/DDBJ databases">
        <title>Jeotgalibacillus campisalis genome sequencing.</title>
        <authorList>
            <person name="Goh K.M."/>
            <person name="Chan K.-G."/>
            <person name="Yaakop A.S."/>
            <person name="Ee R."/>
            <person name="Gan H.M."/>
            <person name="Chan C.S."/>
        </authorList>
    </citation>
    <scope>NUCLEOTIDE SEQUENCE [LARGE SCALE GENOMIC DNA]</scope>
    <source>
        <strain evidence="3 4">SF-57</strain>
    </source>
</reference>
<name>A0A0C2VHX4_9BACL</name>
<protein>
    <submittedName>
        <fullName evidence="3">Uncharacterized protein</fullName>
    </submittedName>
</protein>
<gene>
    <name evidence="3" type="ORF">KR50_31540</name>
</gene>
<proteinExistence type="predicted"/>
<evidence type="ECO:0000313" key="4">
    <source>
        <dbReference type="Proteomes" id="UP000031972"/>
    </source>
</evidence>
<dbReference type="AlphaFoldDB" id="A0A0C2VHX4"/>
<evidence type="ECO:0000256" key="1">
    <source>
        <dbReference type="SAM" id="MobiDB-lite"/>
    </source>
</evidence>
<feature type="compositionally biased region" description="Acidic residues" evidence="1">
    <location>
        <begin position="228"/>
        <end position="238"/>
    </location>
</feature>
<keyword evidence="2" id="KW-0472">Membrane</keyword>